<organism evidence="2 3">
    <name type="scientific">Paeniglutamicibacter psychrophenolicus</name>
    <dbReference type="NCBI Taxonomy" id="257454"/>
    <lineage>
        <taxon>Bacteria</taxon>
        <taxon>Bacillati</taxon>
        <taxon>Actinomycetota</taxon>
        <taxon>Actinomycetes</taxon>
        <taxon>Micrococcales</taxon>
        <taxon>Micrococcaceae</taxon>
        <taxon>Paeniglutamicibacter</taxon>
    </lineage>
</organism>
<reference evidence="2 3" key="1">
    <citation type="submission" date="2021-03" db="EMBL/GenBank/DDBJ databases">
        <title>Sequencing the genomes of 1000 actinobacteria strains.</title>
        <authorList>
            <person name="Klenk H.-P."/>
        </authorList>
    </citation>
    <scope>NUCLEOTIDE SEQUENCE [LARGE SCALE GENOMIC DNA]</scope>
    <source>
        <strain evidence="2 3">DSM 15454</strain>
    </source>
</reference>
<dbReference type="Proteomes" id="UP000766570">
    <property type="component" value="Unassembled WGS sequence"/>
</dbReference>
<dbReference type="RefSeq" id="WP_113761033.1">
    <property type="nucleotide sequence ID" value="NZ_BAAAMI010000008.1"/>
</dbReference>
<comment type="caution">
    <text evidence="2">The sequence shown here is derived from an EMBL/GenBank/DDBJ whole genome shotgun (WGS) entry which is preliminary data.</text>
</comment>
<evidence type="ECO:0000313" key="2">
    <source>
        <dbReference type="EMBL" id="MBP2375210.1"/>
    </source>
</evidence>
<gene>
    <name evidence="2" type="ORF">JOF46_003122</name>
</gene>
<keyword evidence="1" id="KW-0812">Transmembrane</keyword>
<proteinExistence type="predicted"/>
<keyword evidence="1" id="KW-1133">Transmembrane helix</keyword>
<feature type="transmembrane region" description="Helical" evidence="1">
    <location>
        <begin position="48"/>
        <end position="67"/>
    </location>
</feature>
<accession>A0ABS4WG70</accession>
<name>A0ABS4WG70_9MICC</name>
<dbReference type="NCBIfam" id="NF041681">
    <property type="entry name" value="HGxxPAAW"/>
    <property type="match status" value="1"/>
</dbReference>
<feature type="transmembrane region" description="Helical" evidence="1">
    <location>
        <begin position="23"/>
        <end position="42"/>
    </location>
</feature>
<protein>
    <recommendedName>
        <fullName evidence="4">DUF2631 domain-containing protein</fullName>
    </recommendedName>
</protein>
<dbReference type="EMBL" id="JAGIOE010000001">
    <property type="protein sequence ID" value="MBP2375210.1"/>
    <property type="molecule type" value="Genomic_DNA"/>
</dbReference>
<dbReference type="Pfam" id="PF20447">
    <property type="entry name" value="DUF6704"/>
    <property type="match status" value="1"/>
</dbReference>
<dbReference type="InterPro" id="IPR046550">
    <property type="entry name" value="DUF6704"/>
</dbReference>
<evidence type="ECO:0000256" key="1">
    <source>
        <dbReference type="SAM" id="Phobius"/>
    </source>
</evidence>
<keyword evidence="3" id="KW-1185">Reference proteome</keyword>
<evidence type="ECO:0000313" key="3">
    <source>
        <dbReference type="Proteomes" id="UP000766570"/>
    </source>
</evidence>
<evidence type="ECO:0008006" key="4">
    <source>
        <dbReference type="Google" id="ProtNLM"/>
    </source>
</evidence>
<sequence length="83" mass="8493">MANANTQIDPMHADEIGHGNSKAAWAAVGIMMVGFVAGGIAFAAHNHLVVYICSGVVLLGLVVGWIMKKAGYGVNGSKSGDSH</sequence>
<keyword evidence="1" id="KW-0472">Membrane</keyword>